<dbReference type="EMBL" id="WMEZ01000001">
    <property type="protein sequence ID" value="MYL48279.1"/>
    <property type="molecule type" value="Genomic_DNA"/>
</dbReference>
<dbReference type="InterPro" id="IPR012674">
    <property type="entry name" value="Calycin"/>
</dbReference>
<evidence type="ECO:0000256" key="3">
    <source>
        <dbReference type="ARBA" id="ARBA00022833"/>
    </source>
</evidence>
<evidence type="ECO:0000259" key="10">
    <source>
        <dbReference type="Pfam" id="PF09223"/>
    </source>
</evidence>
<comment type="caution">
    <text evidence="11">The sequence shown here is derived from an EMBL/GenBank/DDBJ whole genome shotgun (WGS) entry which is preliminary data.</text>
</comment>
<dbReference type="Proteomes" id="UP000447393">
    <property type="component" value="Unassembled WGS sequence"/>
</dbReference>
<feature type="compositionally biased region" description="Basic and acidic residues" evidence="8">
    <location>
        <begin position="126"/>
        <end position="164"/>
    </location>
</feature>
<accession>A0A845E1Y8</accession>
<evidence type="ECO:0000256" key="7">
    <source>
        <dbReference type="SAM" id="Coils"/>
    </source>
</evidence>
<feature type="compositionally biased region" description="Basic and acidic residues" evidence="8">
    <location>
        <begin position="365"/>
        <end position="377"/>
    </location>
</feature>
<dbReference type="SUPFAM" id="SSF53807">
    <property type="entry name" value="Helical backbone' metal receptor"/>
    <property type="match status" value="1"/>
</dbReference>
<keyword evidence="4" id="KW-0864">Zinc transport</keyword>
<feature type="signal peptide" evidence="9">
    <location>
        <begin position="1"/>
        <end position="19"/>
    </location>
</feature>
<evidence type="ECO:0000256" key="9">
    <source>
        <dbReference type="SAM" id="SignalP"/>
    </source>
</evidence>
<evidence type="ECO:0000313" key="12">
    <source>
        <dbReference type="Proteomes" id="UP000447393"/>
    </source>
</evidence>
<dbReference type="PANTHER" id="PTHR42953">
    <property type="entry name" value="HIGH-AFFINITY ZINC UPTAKE SYSTEM PROTEIN ZNUA-RELATED"/>
    <property type="match status" value="1"/>
</dbReference>
<dbReference type="PRINTS" id="PR00690">
    <property type="entry name" value="ADHESNFAMILY"/>
</dbReference>
<gene>
    <name evidence="11" type="ORF">GLV98_02235</name>
</gene>
<keyword evidence="2 9" id="KW-0732">Signal</keyword>
<keyword evidence="7" id="KW-0175">Coiled coil</keyword>
<organism evidence="11 12">
    <name type="scientific">Halobacillus litoralis</name>
    <dbReference type="NCBI Taxonomy" id="45668"/>
    <lineage>
        <taxon>Bacteria</taxon>
        <taxon>Bacillati</taxon>
        <taxon>Bacillota</taxon>
        <taxon>Bacilli</taxon>
        <taxon>Bacillales</taxon>
        <taxon>Bacillaceae</taxon>
        <taxon>Halobacillus</taxon>
    </lineage>
</organism>
<keyword evidence="1 6" id="KW-0813">Transport</keyword>
<dbReference type="PROSITE" id="PS51257">
    <property type="entry name" value="PROKAR_LIPOPROTEIN"/>
    <property type="match status" value="1"/>
</dbReference>
<evidence type="ECO:0000313" key="11">
    <source>
        <dbReference type="EMBL" id="MYL48279.1"/>
    </source>
</evidence>
<dbReference type="PANTHER" id="PTHR42953:SF8">
    <property type="entry name" value="ZINT DOMAIN-CONTAINING PROTEIN"/>
    <property type="match status" value="1"/>
</dbReference>
<proteinExistence type="inferred from homology"/>
<keyword evidence="3" id="KW-0862">Zinc</keyword>
<sequence length="557" mass="63833">MFKKFLGLFSLCFVIFTMAACNGEEASSDESEKETQDSTEEMKVFTTVYPLQFFTEQIAGESASVESILPPGTDPHTYEPTTKEMIEIAESDAFIYNGAGLEPYAKKISDSIESEDVQILEASKGIDLKDHSHNHGEEDSHDDHAHGEDDHADEEGSHDEHSGGEDSDEEGHERHHHGDQDPHVWLDPIRSIEMAEHIKDTLVEINPEQEDVFLENFEKLKEDLERLDEEFHTKMESLPGNKIIVSHAAYGYWEENYGIEQVAVSGLSPANEPSQKDLENIVKTAEENGLNHVLFEQNVTPKVAEVVRQEIDAETLRIHNLSVLTEEDLENDEDYFSLMKRNLEVLSTALANPSAASENTEESEEHDHDHSHEHGHDEEAQKIYDGYFEDSQVEDRKLSDWEGDWQSVYPHHKDGTLDEVYAHKAEEGDKTSEEYKEYYEQGYKTDVNRIDIHGKTVTFYEDGKERSGEYVSDGYEILTYDKGNRGVRYIFKLEEEAEGLPTYIQFSDHSIYPTKAGHYHLYWGDDREALLEEVTHWPTYYPLDMDGQEIAHEMMAH</sequence>
<keyword evidence="5" id="KW-0406">Ion transport</keyword>
<evidence type="ECO:0000256" key="6">
    <source>
        <dbReference type="RuleBase" id="RU003512"/>
    </source>
</evidence>
<dbReference type="InterPro" id="IPR006128">
    <property type="entry name" value="Lipoprotein_PsaA-like"/>
</dbReference>
<evidence type="ECO:0000256" key="8">
    <source>
        <dbReference type="SAM" id="MobiDB-lite"/>
    </source>
</evidence>
<dbReference type="GO" id="GO:0006829">
    <property type="term" value="P:zinc ion transport"/>
    <property type="evidence" value="ECO:0007669"/>
    <property type="project" value="UniProtKB-KW"/>
</dbReference>
<dbReference type="Gene3D" id="3.40.50.1980">
    <property type="entry name" value="Nitrogenase molybdenum iron protein domain"/>
    <property type="match status" value="3"/>
</dbReference>
<feature type="region of interest" description="Disordered" evidence="8">
    <location>
        <begin position="351"/>
        <end position="377"/>
    </location>
</feature>
<feature type="domain" description="ZinT" evidence="10">
    <location>
        <begin position="380"/>
        <end position="557"/>
    </location>
</feature>
<evidence type="ECO:0000256" key="1">
    <source>
        <dbReference type="ARBA" id="ARBA00022448"/>
    </source>
</evidence>
<dbReference type="InterPro" id="IPR050492">
    <property type="entry name" value="Bact_metal-bind_prot9"/>
</dbReference>
<dbReference type="GO" id="GO:0007155">
    <property type="term" value="P:cell adhesion"/>
    <property type="evidence" value="ECO:0007669"/>
    <property type="project" value="InterPro"/>
</dbReference>
<dbReference type="Pfam" id="PF01297">
    <property type="entry name" value="ZnuA"/>
    <property type="match status" value="1"/>
</dbReference>
<dbReference type="InterPro" id="IPR006129">
    <property type="entry name" value="AdhesinB"/>
</dbReference>
<evidence type="ECO:0000256" key="2">
    <source>
        <dbReference type="ARBA" id="ARBA00022729"/>
    </source>
</evidence>
<dbReference type="GO" id="GO:0008270">
    <property type="term" value="F:zinc ion binding"/>
    <property type="evidence" value="ECO:0007669"/>
    <property type="project" value="InterPro"/>
</dbReference>
<dbReference type="AlphaFoldDB" id="A0A845E1Y8"/>
<evidence type="ECO:0000256" key="5">
    <source>
        <dbReference type="ARBA" id="ARBA00023065"/>
    </source>
</evidence>
<feature type="compositionally biased region" description="Basic and acidic residues" evidence="8">
    <location>
        <begin position="171"/>
        <end position="184"/>
    </location>
</feature>
<dbReference type="RefSeq" id="WP_160911680.1">
    <property type="nucleotide sequence ID" value="NZ_WMEZ01000001.1"/>
</dbReference>
<evidence type="ECO:0000256" key="4">
    <source>
        <dbReference type="ARBA" id="ARBA00022906"/>
    </source>
</evidence>
<feature type="region of interest" description="Disordered" evidence="8">
    <location>
        <begin position="126"/>
        <end position="185"/>
    </location>
</feature>
<dbReference type="InterPro" id="IPR006127">
    <property type="entry name" value="ZnuA-like"/>
</dbReference>
<dbReference type="Pfam" id="PF09223">
    <property type="entry name" value="ZinT"/>
    <property type="match status" value="1"/>
</dbReference>
<feature type="coiled-coil region" evidence="7">
    <location>
        <begin position="210"/>
        <end position="237"/>
    </location>
</feature>
<name>A0A845E1Y8_9BACI</name>
<protein>
    <submittedName>
        <fullName evidence="11">ZinT/AdcA family metal-binding protein</fullName>
    </submittedName>
</protein>
<dbReference type="Gene3D" id="2.40.128.20">
    <property type="match status" value="1"/>
</dbReference>
<feature type="chain" id="PRO_5039255110" evidence="9">
    <location>
        <begin position="20"/>
        <end position="557"/>
    </location>
</feature>
<dbReference type="OrthoDB" id="9810636at2"/>
<comment type="similarity">
    <text evidence="6">Belongs to the bacterial solute-binding protein 9 family.</text>
</comment>
<dbReference type="PRINTS" id="PR00691">
    <property type="entry name" value="ADHESINB"/>
</dbReference>
<dbReference type="InterPro" id="IPR015304">
    <property type="entry name" value="ZinT_dom"/>
</dbReference>
<dbReference type="SUPFAM" id="SSF50814">
    <property type="entry name" value="Lipocalins"/>
    <property type="match status" value="1"/>
</dbReference>
<reference evidence="11 12" key="1">
    <citation type="submission" date="2019-11" db="EMBL/GenBank/DDBJ databases">
        <title>Genome sequences of 17 halophilic strains isolated from different environments.</title>
        <authorList>
            <person name="Furrow R.E."/>
        </authorList>
    </citation>
    <scope>NUCLEOTIDE SEQUENCE [LARGE SCALE GENOMIC DNA]</scope>
    <source>
        <strain evidence="11 12">22505_10_Sand</strain>
    </source>
</reference>